<dbReference type="OrthoDB" id="767251at2"/>
<dbReference type="GO" id="GO:0045454">
    <property type="term" value="P:cell redox homeostasis"/>
    <property type="evidence" value="ECO:0007669"/>
    <property type="project" value="TreeGrafter"/>
</dbReference>
<proteinExistence type="predicted"/>
<evidence type="ECO:0000256" key="1">
    <source>
        <dbReference type="SAM" id="SignalP"/>
    </source>
</evidence>
<keyword evidence="1" id="KW-0732">Signal</keyword>
<dbReference type="EMBL" id="FNGY01000002">
    <property type="protein sequence ID" value="SDM02901.1"/>
    <property type="molecule type" value="Genomic_DNA"/>
</dbReference>
<evidence type="ECO:0000259" key="2">
    <source>
        <dbReference type="Pfam" id="PF11412"/>
    </source>
</evidence>
<dbReference type="Gene3D" id="2.60.40.1250">
    <property type="entry name" value="Thiol:disulfide interchange protein DsbD, N-terminal domain"/>
    <property type="match status" value="1"/>
</dbReference>
<dbReference type="PANTHER" id="PTHR32234">
    <property type="entry name" value="THIOL:DISULFIDE INTERCHANGE PROTEIN DSBD"/>
    <property type="match status" value="1"/>
</dbReference>
<sequence>MKHFFLFSLGLLFSFSVSSQILKPVKWSYAAKKTSKTTAVLYLKATVEDGWHLYSQNMADGGPIKTTFSFSPAKNYKITGKTTEPKATVKFEKSFNMNVSYFEKSVIFQQQVKLTGSGANPVVKGSVEFMVCDDQQCLPPETVEFSIPVK</sequence>
<organism evidence="3 4">
    <name type="scientific">Pedobacter steynii</name>
    <dbReference type="NCBI Taxonomy" id="430522"/>
    <lineage>
        <taxon>Bacteria</taxon>
        <taxon>Pseudomonadati</taxon>
        <taxon>Bacteroidota</taxon>
        <taxon>Sphingobacteriia</taxon>
        <taxon>Sphingobacteriales</taxon>
        <taxon>Sphingobacteriaceae</taxon>
        <taxon>Pedobacter</taxon>
    </lineage>
</organism>
<gene>
    <name evidence="3" type="ORF">SAMN05421820_102783</name>
</gene>
<dbReference type="RefSeq" id="WP_074605597.1">
    <property type="nucleotide sequence ID" value="NZ_FNGY01000002.1"/>
</dbReference>
<dbReference type="AlphaFoldDB" id="A0A1G9PWP4"/>
<dbReference type="GO" id="GO:0015035">
    <property type="term" value="F:protein-disulfide reductase activity"/>
    <property type="evidence" value="ECO:0007669"/>
    <property type="project" value="TreeGrafter"/>
</dbReference>
<dbReference type="Pfam" id="PF11412">
    <property type="entry name" value="DsbD_N"/>
    <property type="match status" value="1"/>
</dbReference>
<feature type="chain" id="PRO_5010285213" evidence="1">
    <location>
        <begin position="20"/>
        <end position="150"/>
    </location>
</feature>
<protein>
    <submittedName>
        <fullName evidence="3">Disulphide bond corrector protein DsbC</fullName>
    </submittedName>
</protein>
<dbReference type="InterPro" id="IPR028250">
    <property type="entry name" value="DsbDN"/>
</dbReference>
<dbReference type="Proteomes" id="UP000183200">
    <property type="component" value="Unassembled WGS sequence"/>
</dbReference>
<dbReference type="PANTHER" id="PTHR32234:SF0">
    <property type="entry name" value="THIOL:DISULFIDE INTERCHANGE PROTEIN DSBD"/>
    <property type="match status" value="1"/>
</dbReference>
<accession>A0A1G9PWP4</accession>
<feature type="signal peptide" evidence="1">
    <location>
        <begin position="1"/>
        <end position="19"/>
    </location>
</feature>
<keyword evidence="4" id="KW-1185">Reference proteome</keyword>
<name>A0A1G9PWP4_9SPHI</name>
<reference evidence="4" key="1">
    <citation type="submission" date="2016-10" db="EMBL/GenBank/DDBJ databases">
        <authorList>
            <person name="Varghese N."/>
            <person name="Submissions S."/>
        </authorList>
    </citation>
    <scope>NUCLEOTIDE SEQUENCE [LARGE SCALE GENOMIC DNA]</scope>
    <source>
        <strain evidence="4">DSM 19110</strain>
    </source>
</reference>
<evidence type="ECO:0000313" key="3">
    <source>
        <dbReference type="EMBL" id="SDM02901.1"/>
    </source>
</evidence>
<dbReference type="InterPro" id="IPR036929">
    <property type="entry name" value="DsbDN_sf"/>
</dbReference>
<feature type="domain" description="Thiol:disulfide interchange protein DsbD N-terminal" evidence="2">
    <location>
        <begin position="32"/>
        <end position="145"/>
    </location>
</feature>
<evidence type="ECO:0000313" key="4">
    <source>
        <dbReference type="Proteomes" id="UP000183200"/>
    </source>
</evidence>